<comment type="function">
    <text evidence="6">Catalyzes the formation of acetyl phosphate from acetate and ATP. Can also catalyze the reverse reaction.</text>
</comment>
<keyword evidence="3 6" id="KW-0547">Nucleotide-binding</keyword>
<keyword evidence="5 6" id="KW-0067">ATP-binding</keyword>
<dbReference type="EMBL" id="JACSQQ010000012">
    <property type="protein sequence ID" value="MBD7950572.1"/>
    <property type="molecule type" value="Genomic_DNA"/>
</dbReference>
<evidence type="ECO:0000256" key="7">
    <source>
        <dbReference type="RuleBase" id="RU003835"/>
    </source>
</evidence>
<dbReference type="SUPFAM" id="SSF53067">
    <property type="entry name" value="Actin-like ATPase domain"/>
    <property type="match status" value="2"/>
</dbReference>
<comment type="pathway">
    <text evidence="6">Metabolic intermediate biosynthesis; acetyl-CoA biosynthesis; acetyl-CoA from acetate: step 1/2.</text>
</comment>
<feature type="site" description="Transition state stabilizer" evidence="6">
    <location>
        <position position="257"/>
    </location>
</feature>
<dbReference type="PANTHER" id="PTHR21060:SF15">
    <property type="entry name" value="ACETATE KINASE-RELATED"/>
    <property type="match status" value="1"/>
</dbReference>
<dbReference type="HAMAP" id="MF_00020">
    <property type="entry name" value="Acetate_kinase"/>
    <property type="match status" value="1"/>
</dbReference>
<proteinExistence type="inferred from homology"/>
<comment type="similarity">
    <text evidence="1 6 7">Belongs to the acetokinase family.</text>
</comment>
<keyword evidence="6" id="KW-0963">Cytoplasm</keyword>
<keyword evidence="4 6" id="KW-0418">Kinase</keyword>
<feature type="binding site" evidence="6">
    <location>
        <begin position="224"/>
        <end position="228"/>
    </location>
    <ligand>
        <name>ATP</name>
        <dbReference type="ChEBI" id="CHEBI:30616"/>
    </ligand>
</feature>
<dbReference type="InterPro" id="IPR023865">
    <property type="entry name" value="Aliphatic_acid_kinase_CS"/>
</dbReference>
<feature type="active site" description="Proton donor/acceptor" evidence="6">
    <location>
        <position position="164"/>
    </location>
</feature>
<accession>A0ABR8RT41</accession>
<dbReference type="EC" id="2.7.2.1" evidence="6"/>
<name>A0ABR8RT41_9CELL</name>
<comment type="subcellular location">
    <subcellularLocation>
        <location evidence="6">Cytoplasm</location>
    </subcellularLocation>
</comment>
<comment type="subunit">
    <text evidence="6">Homodimer.</text>
</comment>
<keyword evidence="6" id="KW-0479">Metal-binding</keyword>
<sequence length="460" mass="48902">MTVLPEHERSNPYSAYGAHGSVLVMNSGSSSLKYQLVNPVGGEAIAAGTIERIGESNGVIKHRFAGNTTTREEPVRDHAEALRIALSLFDEVGPRLADANVYAVGHRVVHGGAQFSRPVLVDDEVERQILDLAPLAPLHNPANVTGISVARELLPDVPHVAVFDTAFFSSLPEAASTYALEKETAKKYGVRRYGFHGTSHHYVSGKVARVLGRRLQDLNIIVLHLGNGASASAVRGGIAVDTSMGLTPLEGLVMGTRTGDIDPAVIFHLARNANMSIDELDDLFNKRSGIKGIAGENDFRALHDLIAAGNEDARLALDVYIHRLRKYIGAYMAVLGRIDVIAFTAGVGENDDIVRAQVVEGLAGLGIAVDPERNAVRSKEPRVISPDWTSTLVMVVPTMEELAIARLSVEIVEETEKAGKPVTFPPAAPAAPAASAEPAGSATEPSAPAEQAEPEAPQES</sequence>
<dbReference type="GO" id="GO:0016301">
    <property type="term" value="F:kinase activity"/>
    <property type="evidence" value="ECO:0007669"/>
    <property type="project" value="UniProtKB-KW"/>
</dbReference>
<dbReference type="NCBIfam" id="TIGR00016">
    <property type="entry name" value="ackA"/>
    <property type="match status" value="1"/>
</dbReference>
<dbReference type="PANTHER" id="PTHR21060">
    <property type="entry name" value="ACETATE KINASE"/>
    <property type="match status" value="1"/>
</dbReference>
<evidence type="ECO:0000256" key="8">
    <source>
        <dbReference type="SAM" id="MobiDB-lite"/>
    </source>
</evidence>
<keyword evidence="2 6" id="KW-0808">Transferase</keyword>
<keyword evidence="10" id="KW-1185">Reference proteome</keyword>
<dbReference type="PROSITE" id="PS01076">
    <property type="entry name" value="ACETATE_KINASE_2"/>
    <property type="match status" value="1"/>
</dbReference>
<evidence type="ECO:0000256" key="2">
    <source>
        <dbReference type="ARBA" id="ARBA00022679"/>
    </source>
</evidence>
<keyword evidence="6" id="KW-0460">Magnesium</keyword>
<evidence type="ECO:0000256" key="6">
    <source>
        <dbReference type="HAMAP-Rule" id="MF_00020"/>
    </source>
</evidence>
<feature type="binding site" evidence="6">
    <location>
        <position position="33"/>
    </location>
    <ligand>
        <name>ATP</name>
        <dbReference type="ChEBI" id="CHEBI:30616"/>
    </ligand>
</feature>
<dbReference type="Gene3D" id="3.30.420.40">
    <property type="match status" value="2"/>
</dbReference>
<dbReference type="Pfam" id="PF00871">
    <property type="entry name" value="Acetate_kinase"/>
    <property type="match status" value="1"/>
</dbReference>
<feature type="binding site" evidence="6">
    <location>
        <begin position="298"/>
        <end position="300"/>
    </location>
    <ligand>
        <name>ATP</name>
        <dbReference type="ChEBI" id="CHEBI:30616"/>
    </ligand>
</feature>
<dbReference type="Proteomes" id="UP000641803">
    <property type="component" value="Unassembled WGS sequence"/>
</dbReference>
<feature type="region of interest" description="Disordered" evidence="8">
    <location>
        <begin position="419"/>
        <end position="460"/>
    </location>
</feature>
<evidence type="ECO:0000256" key="3">
    <source>
        <dbReference type="ARBA" id="ARBA00022741"/>
    </source>
</evidence>
<protein>
    <recommendedName>
        <fullName evidence="6">Acetate kinase</fullName>
        <ecNumber evidence="6">2.7.2.1</ecNumber>
    </recommendedName>
    <alternativeName>
        <fullName evidence="6">Acetokinase</fullName>
    </alternativeName>
</protein>
<dbReference type="InterPro" id="IPR004372">
    <property type="entry name" value="Ac/propionate_kinase"/>
</dbReference>
<feature type="site" description="Transition state stabilizer" evidence="6">
    <location>
        <position position="196"/>
    </location>
</feature>
<feature type="binding site" evidence="6">
    <location>
        <position position="107"/>
    </location>
    <ligand>
        <name>substrate</name>
    </ligand>
</feature>
<dbReference type="InterPro" id="IPR043129">
    <property type="entry name" value="ATPase_NBD"/>
</dbReference>
<dbReference type="PRINTS" id="PR00471">
    <property type="entry name" value="ACETATEKNASE"/>
</dbReference>
<evidence type="ECO:0000256" key="4">
    <source>
        <dbReference type="ARBA" id="ARBA00022777"/>
    </source>
</evidence>
<dbReference type="CDD" id="cd24010">
    <property type="entry name" value="ASKHA_NBD_AcK_PK"/>
    <property type="match status" value="1"/>
</dbReference>
<comment type="caution">
    <text evidence="9">The sequence shown here is derived from an EMBL/GenBank/DDBJ whole genome shotgun (WGS) entry which is preliminary data.</text>
</comment>
<reference evidence="9 10" key="1">
    <citation type="submission" date="2020-08" db="EMBL/GenBank/DDBJ databases">
        <title>A Genomic Blueprint of the Chicken Gut Microbiome.</title>
        <authorList>
            <person name="Gilroy R."/>
            <person name="Ravi A."/>
            <person name="Getino M."/>
            <person name="Pursley I."/>
            <person name="Horton D.L."/>
            <person name="Alikhan N.-F."/>
            <person name="Baker D."/>
            <person name="Gharbi K."/>
            <person name="Hall N."/>
            <person name="Watson M."/>
            <person name="Adriaenssens E.M."/>
            <person name="Foster-Nyarko E."/>
            <person name="Jarju S."/>
            <person name="Secka A."/>
            <person name="Antonio M."/>
            <person name="Oren A."/>
            <person name="Chaudhuri R."/>
            <person name="La Ragione R.M."/>
            <person name="Hildebrand F."/>
            <person name="Pallen M.J."/>
        </authorList>
    </citation>
    <scope>NUCLEOTIDE SEQUENCE [LARGE SCALE GENOMIC DNA]</scope>
    <source>
        <strain evidence="9 10">Sa4CUA1</strain>
    </source>
</reference>
<feature type="compositionally biased region" description="Low complexity" evidence="8">
    <location>
        <begin position="430"/>
        <end position="451"/>
    </location>
</feature>
<organism evidence="9 10">
    <name type="scientific">Oerskovia rustica</name>
    <dbReference type="NCBI Taxonomy" id="2762237"/>
    <lineage>
        <taxon>Bacteria</taxon>
        <taxon>Bacillati</taxon>
        <taxon>Actinomycetota</taxon>
        <taxon>Actinomycetes</taxon>
        <taxon>Micrococcales</taxon>
        <taxon>Cellulomonadaceae</taxon>
        <taxon>Oerskovia</taxon>
    </lineage>
</organism>
<dbReference type="InterPro" id="IPR000890">
    <property type="entry name" value="Aliphatic_acid_kin_short-chain"/>
</dbReference>
<evidence type="ECO:0000313" key="10">
    <source>
        <dbReference type="Proteomes" id="UP000641803"/>
    </source>
</evidence>
<comment type="catalytic activity">
    <reaction evidence="6">
        <text>acetate + ATP = acetyl phosphate + ADP</text>
        <dbReference type="Rhea" id="RHEA:11352"/>
        <dbReference type="ChEBI" id="CHEBI:22191"/>
        <dbReference type="ChEBI" id="CHEBI:30089"/>
        <dbReference type="ChEBI" id="CHEBI:30616"/>
        <dbReference type="ChEBI" id="CHEBI:456216"/>
        <dbReference type="EC" id="2.7.2.1"/>
    </reaction>
</comment>
<gene>
    <name evidence="6" type="primary">ackA</name>
    <name evidence="9" type="ORF">H9652_09145</name>
</gene>
<dbReference type="RefSeq" id="WP_191795947.1">
    <property type="nucleotide sequence ID" value="NZ_JACSQQ010000012.1"/>
</dbReference>
<comment type="cofactor">
    <cofactor evidence="6">
        <name>Mg(2+)</name>
        <dbReference type="ChEBI" id="CHEBI:18420"/>
    </cofactor>
    <cofactor evidence="6">
        <name>Mn(2+)</name>
        <dbReference type="ChEBI" id="CHEBI:29035"/>
    </cofactor>
    <text evidence="6">Mg(2+). Can also accept Mn(2+).</text>
</comment>
<feature type="binding site" evidence="6">
    <location>
        <position position="400"/>
    </location>
    <ligand>
        <name>Mg(2+)</name>
        <dbReference type="ChEBI" id="CHEBI:18420"/>
    </ligand>
</feature>
<feature type="binding site" evidence="6">
    <location>
        <begin position="346"/>
        <end position="350"/>
    </location>
    <ligand>
        <name>ATP</name>
        <dbReference type="ChEBI" id="CHEBI:30616"/>
    </ligand>
</feature>
<evidence type="ECO:0000313" key="9">
    <source>
        <dbReference type="EMBL" id="MBD7950572.1"/>
    </source>
</evidence>
<dbReference type="PROSITE" id="PS01075">
    <property type="entry name" value="ACETATE_KINASE_1"/>
    <property type="match status" value="1"/>
</dbReference>
<evidence type="ECO:0000256" key="1">
    <source>
        <dbReference type="ARBA" id="ARBA00008748"/>
    </source>
</evidence>
<evidence type="ECO:0000256" key="5">
    <source>
        <dbReference type="ARBA" id="ARBA00022840"/>
    </source>
</evidence>
<feature type="binding site" evidence="6">
    <location>
        <position position="26"/>
    </location>
    <ligand>
        <name>Mg(2+)</name>
        <dbReference type="ChEBI" id="CHEBI:18420"/>
    </ligand>
</feature>